<dbReference type="InterPro" id="IPR041682">
    <property type="entry name" value="AAA_14"/>
</dbReference>
<evidence type="ECO:0000259" key="2">
    <source>
        <dbReference type="Pfam" id="PF13635"/>
    </source>
</evidence>
<dbReference type="SUPFAM" id="SSF52540">
    <property type="entry name" value="P-loop containing nucleoside triphosphate hydrolases"/>
    <property type="match status" value="1"/>
</dbReference>
<organism evidence="3 4">
    <name type="scientific">Adlercreutzia muris</name>
    <dbReference type="NCBI Taxonomy" id="1796610"/>
    <lineage>
        <taxon>Bacteria</taxon>
        <taxon>Bacillati</taxon>
        <taxon>Actinomycetota</taxon>
        <taxon>Coriobacteriia</taxon>
        <taxon>Eggerthellales</taxon>
        <taxon>Eggerthellaceae</taxon>
        <taxon>Adlercreutzia</taxon>
    </lineage>
</organism>
<name>A0A7C8BT96_9ACTN</name>
<dbReference type="EMBL" id="WAJS01000006">
    <property type="protein sequence ID" value="KAB1651014.1"/>
    <property type="molecule type" value="Genomic_DNA"/>
</dbReference>
<proteinExistence type="predicted"/>
<evidence type="ECO:0000259" key="1">
    <source>
        <dbReference type="Pfam" id="PF13173"/>
    </source>
</evidence>
<dbReference type="Gene3D" id="3.40.50.300">
    <property type="entry name" value="P-loop containing nucleotide triphosphate hydrolases"/>
    <property type="match status" value="1"/>
</dbReference>
<dbReference type="Pfam" id="PF13173">
    <property type="entry name" value="AAA_14"/>
    <property type="match status" value="1"/>
</dbReference>
<dbReference type="InterPro" id="IPR027417">
    <property type="entry name" value="P-loop_NTPase"/>
</dbReference>
<feature type="domain" description="DUF4143" evidence="2">
    <location>
        <begin position="201"/>
        <end position="347"/>
    </location>
</feature>
<evidence type="ECO:0000313" key="4">
    <source>
        <dbReference type="Proteomes" id="UP000479639"/>
    </source>
</evidence>
<dbReference type="InterPro" id="IPR025420">
    <property type="entry name" value="DUF4143"/>
</dbReference>
<dbReference type="Pfam" id="PF13635">
    <property type="entry name" value="DUF4143"/>
    <property type="match status" value="1"/>
</dbReference>
<dbReference type="RefSeq" id="WP_016309969.1">
    <property type="nucleotide sequence ID" value="NZ_JANJZI010000012.1"/>
</dbReference>
<feature type="domain" description="AAA" evidence="1">
    <location>
        <begin position="20"/>
        <end position="149"/>
    </location>
</feature>
<dbReference type="GeneID" id="82191206"/>
<sequence>MIRRPFYMDKFRDLHSSEVVKVIVGVRRCGKSTLLKQLRNDLVEQGVSPEAIIYIDFELPSNAPLTDTSAFLSFVGERARQQSQSYLFVDEVQELEGWEKAINGLRAEFGLNIYVTGSNARMFAGEESTYLAGRYVSVPVFPLSLAEFCQFTSVEASDPRAVEGAYQLWLREGSFPAVALAPNEALKQALLDGIYESVFTRDIILRGRIRNEAAFVRVASFVLENIGNLTSASAIERALKSGGHRVGAETVDSYLRLMQSAHLLYRCDRFDIRGKERLRTNGKYYVVDPGLRNRVIGFRQSNHGHVTENMVYLELVRRGYEVSVGTLPGCEIDFVAQREGALHYIQVSETVADPAVLQRELAPFAKLRDAHPRVLITKDRSDYGQEGVRHMNLFDFLLGEKLP</sequence>
<comment type="caution">
    <text evidence="3">The sequence shown here is derived from an EMBL/GenBank/DDBJ whole genome shotgun (WGS) entry which is preliminary data.</text>
</comment>
<dbReference type="PANTHER" id="PTHR33295:SF20">
    <property type="entry name" value="ATPASE"/>
    <property type="match status" value="1"/>
</dbReference>
<reference evidence="3 4" key="1">
    <citation type="submission" date="2019-09" db="EMBL/GenBank/DDBJ databases">
        <title>Whole genome shotgun sequencing (WGS) of Ellagibacter isourolithinifaciens DSM 104140(T) and Adlercreutzia muris DSM 29508(T).</title>
        <authorList>
            <person name="Stoll D.A."/>
            <person name="Danylec N."/>
            <person name="Huch M."/>
        </authorList>
    </citation>
    <scope>NUCLEOTIDE SEQUENCE [LARGE SCALE GENOMIC DNA]</scope>
    <source>
        <strain evidence="3 4">DSM 29508</strain>
    </source>
</reference>
<keyword evidence="4" id="KW-1185">Reference proteome</keyword>
<keyword evidence="3" id="KW-0067">ATP-binding</keyword>
<gene>
    <name evidence="3" type="ORF">F8D48_02790</name>
</gene>
<evidence type="ECO:0000313" key="3">
    <source>
        <dbReference type="EMBL" id="KAB1651014.1"/>
    </source>
</evidence>
<keyword evidence="3" id="KW-0547">Nucleotide-binding</keyword>
<accession>A0A7C8BT96</accession>
<dbReference type="AlphaFoldDB" id="A0A7C8BT96"/>
<dbReference type="Proteomes" id="UP000479639">
    <property type="component" value="Unassembled WGS sequence"/>
</dbReference>
<dbReference type="GO" id="GO:0005524">
    <property type="term" value="F:ATP binding"/>
    <property type="evidence" value="ECO:0007669"/>
    <property type="project" value="UniProtKB-KW"/>
</dbReference>
<dbReference type="PANTHER" id="PTHR33295">
    <property type="entry name" value="ATPASE"/>
    <property type="match status" value="1"/>
</dbReference>
<protein>
    <submittedName>
        <fullName evidence="3">ATP-binding protein</fullName>
    </submittedName>
</protein>